<reference evidence="1 2" key="1">
    <citation type="submission" date="2017-04" db="EMBL/GenBank/DDBJ databases">
        <authorList>
            <person name="Afonso C.L."/>
            <person name="Miller P.J."/>
            <person name="Scott M.A."/>
            <person name="Spackman E."/>
            <person name="Goraichik I."/>
            <person name="Dimitrov K.M."/>
            <person name="Suarez D.L."/>
            <person name="Swayne D.E."/>
        </authorList>
    </citation>
    <scope>NUCLEOTIDE SEQUENCE [LARGE SCALE GENOMIC DNA]</scope>
    <source>
        <strain evidence="1 2">DSM 19625</strain>
    </source>
</reference>
<keyword evidence="2" id="KW-1185">Reference proteome</keyword>
<proteinExistence type="predicted"/>
<dbReference type="STRING" id="475255.SAMN04488101_104186"/>
<dbReference type="OrthoDB" id="3183911at2"/>
<dbReference type="InterPro" id="IPR013785">
    <property type="entry name" value="Aldolase_TIM"/>
</dbReference>
<dbReference type="Proteomes" id="UP000192678">
    <property type="component" value="Unassembled WGS sequence"/>
</dbReference>
<name>A0A1W2CQ17_9SPHI</name>
<dbReference type="Gene3D" id="3.20.20.70">
    <property type="entry name" value="Aldolase class I"/>
    <property type="match status" value="1"/>
</dbReference>
<dbReference type="AlphaFoldDB" id="A0A1W2CQ17"/>
<organism evidence="1 2">
    <name type="scientific">Pedobacter nyackensis</name>
    <dbReference type="NCBI Taxonomy" id="475255"/>
    <lineage>
        <taxon>Bacteria</taxon>
        <taxon>Pseudomonadati</taxon>
        <taxon>Bacteroidota</taxon>
        <taxon>Sphingobacteriia</taxon>
        <taxon>Sphingobacteriales</taxon>
        <taxon>Sphingobacteriaceae</taxon>
        <taxon>Pedobacter</taxon>
    </lineage>
</organism>
<evidence type="ECO:0000313" key="2">
    <source>
        <dbReference type="Proteomes" id="UP000192678"/>
    </source>
</evidence>
<dbReference type="SUPFAM" id="SSF51445">
    <property type="entry name" value="(Trans)glycosidases"/>
    <property type="match status" value="1"/>
</dbReference>
<evidence type="ECO:0008006" key="3">
    <source>
        <dbReference type="Google" id="ProtNLM"/>
    </source>
</evidence>
<sequence length="846" mass="96273">MMKSGLIGLPLLLINFIGQAQQITLKNDLIQRTFSYTDKTWRTTAFSDMNGDRTLKVISEEFNILPIGRNQTLSVADFTSTVKPKFYKKGDTSFLEISYKPKPVALTNPACPDELIACHFVVKGQRFIRKKIKLLFNKEATVDRLEVERFISKGDQSGGGRGEPVFVNNTWFFGLEYPAGYSRCMDGNFPASFGRYYDKVGNYSFIDLEGRDIAPGCAQGTIRLMHFPGYSIPKQKQFEILSKTSVAGFTSKNGQAKNAFMQYLATLWKSPRSFLNYNNWFDKSAKNLKGEAFVNVYKKYKKIVEPYGVKIDAMVPDDGWQNRNGIWEPLPDFFPNGDADLALLGKRLKEEGTGLGLWLSVNGYNNNINWGLKNGYREAKRNSYFKQYNRYYSLSATKYKEAILKRVPELAKKANLVYFKHDFNELCDLDSGNNHPATDRHGHEANLDVALEVLTATRKVKPEIFQNLTNWIWFSPWWLQYADYLWMLAGDDGVNGNTPEISTKAMFTTDRDTYLWRLYGNEQDRPLVPISRLMTHGILQTSVKDKDIPLQDWMDYVLMHYGRGTLLKEWYVSIDAMTTDQWKTLCAVHNWAKKHERELNNAQFVGGRPDEGNVYGYIGWEKDKAVLVARNAGVHTQKLIIPFNAGTGFYGVEGHDFKLNVVYPYRDSYPASFVSGKPMEVEIPGYSTMAFEIERGKPGVSNVQNQPILNEKTIRESDGTLKTVLTVPVNVKGRCDLLLIGYPDVPELFINGAEVKASRSNKALLNNFAGYARSGMPSTKAVDWKMGAIDLLPYAGKELFITYGKADKFESHILYEEIVEKKNKAVGKNELLPVTNDTRRYVFKLH</sequence>
<dbReference type="InterPro" id="IPR017853">
    <property type="entry name" value="GH"/>
</dbReference>
<protein>
    <recommendedName>
        <fullName evidence="3">Melibiase</fullName>
    </recommendedName>
</protein>
<accession>A0A1W2CQ17</accession>
<dbReference type="RefSeq" id="WP_144009460.1">
    <property type="nucleotide sequence ID" value="NZ_FWYB01000004.1"/>
</dbReference>
<evidence type="ECO:0000313" key="1">
    <source>
        <dbReference type="EMBL" id="SMC87309.1"/>
    </source>
</evidence>
<gene>
    <name evidence="1" type="ORF">SAMN04488101_104186</name>
</gene>
<dbReference type="EMBL" id="FWYB01000004">
    <property type="protein sequence ID" value="SMC87309.1"/>
    <property type="molecule type" value="Genomic_DNA"/>
</dbReference>